<evidence type="ECO:0000313" key="2">
    <source>
        <dbReference type="EMBL" id="EQB11741.1"/>
    </source>
</evidence>
<evidence type="ECO:0000313" key="3">
    <source>
        <dbReference type="Proteomes" id="UP000015531"/>
    </source>
</evidence>
<dbReference type="PATRIC" id="fig|1331060.3.peg.4189"/>
<evidence type="ECO:0000259" key="1">
    <source>
        <dbReference type="Pfam" id="PF20402"/>
    </source>
</evidence>
<gene>
    <name evidence="2" type="ORF">RLDS_21660</name>
</gene>
<feature type="domain" description="DUF6692" evidence="1">
    <location>
        <begin position="1"/>
        <end position="149"/>
    </location>
</feature>
<organism evidence="2 3">
    <name type="scientific">Sphingobium lactosutens DS20</name>
    <dbReference type="NCBI Taxonomy" id="1331060"/>
    <lineage>
        <taxon>Bacteria</taxon>
        <taxon>Pseudomonadati</taxon>
        <taxon>Pseudomonadota</taxon>
        <taxon>Alphaproteobacteria</taxon>
        <taxon>Sphingomonadales</taxon>
        <taxon>Sphingomonadaceae</taxon>
        <taxon>Sphingobium</taxon>
    </lineage>
</organism>
<dbReference type="InterPro" id="IPR046514">
    <property type="entry name" value="DUF6692"/>
</dbReference>
<keyword evidence="3" id="KW-1185">Reference proteome</keyword>
<sequence length="151" mass="15639">MAGCNRNSAIGNDREARVDPAASPAPIVAAGAALQNVETAAIKPETMSNADILALGGKVGRCAIKLTEVGFPSFLYRPNGSGAIKLNGKLIVLPNTGSGRFEADDLLVVLRPVDEVGNAGLKAAEMIIVPPGSREEMGYRGYIQCFKGGQA</sequence>
<comment type="caution">
    <text evidence="2">The sequence shown here is derived from an EMBL/GenBank/DDBJ whole genome shotgun (WGS) entry which is preliminary data.</text>
</comment>
<dbReference type="Pfam" id="PF20402">
    <property type="entry name" value="DUF6692"/>
    <property type="match status" value="1"/>
</dbReference>
<name>T0H5Z3_9SPHN</name>
<proteinExistence type="predicted"/>
<dbReference type="AlphaFoldDB" id="T0H5Z3"/>
<reference evidence="2 3" key="1">
    <citation type="journal article" date="2013" name="Genome Announc.">
        <title>Draft Genome Sequence of Sphingobium lactosutens Strain DS20T, Isolated from a Hexachlorocyclohexane Dumpsite.</title>
        <authorList>
            <person name="Kumar R."/>
            <person name="Dwivedi V."/>
            <person name="Negi V."/>
            <person name="Khurana J.P."/>
            <person name="Lal R."/>
        </authorList>
    </citation>
    <scope>NUCLEOTIDE SEQUENCE [LARGE SCALE GENOMIC DNA]</scope>
    <source>
        <strain evidence="2 3">DS20</strain>
    </source>
</reference>
<protein>
    <recommendedName>
        <fullName evidence="1">DUF6692 domain-containing protein</fullName>
    </recommendedName>
</protein>
<accession>T0H5Z3</accession>
<dbReference type="eggNOG" id="COG3544">
    <property type="taxonomic scope" value="Bacteria"/>
</dbReference>
<dbReference type="EMBL" id="ATDP01000106">
    <property type="protein sequence ID" value="EQB11741.1"/>
    <property type="molecule type" value="Genomic_DNA"/>
</dbReference>
<dbReference type="Proteomes" id="UP000015531">
    <property type="component" value="Unassembled WGS sequence"/>
</dbReference>